<evidence type="ECO:0000313" key="1">
    <source>
        <dbReference type="EMBL" id="MVN89159.1"/>
    </source>
</evidence>
<comment type="caution">
    <text evidence="1">The sequence shown here is derived from an EMBL/GenBank/DDBJ whole genome shotgun (WGS) entry which is preliminary data.</text>
</comment>
<accession>A0A7C9MBK5</accession>
<gene>
    <name evidence="1" type="ORF">GO986_20700</name>
</gene>
<dbReference type="EMBL" id="WQLB01000045">
    <property type="protein sequence ID" value="MVN89159.1"/>
    <property type="molecule type" value="Genomic_DNA"/>
</dbReference>
<evidence type="ECO:0000313" key="2">
    <source>
        <dbReference type="Proteomes" id="UP000483286"/>
    </source>
</evidence>
<reference evidence="1 2" key="1">
    <citation type="submission" date="2019-12" db="EMBL/GenBank/DDBJ databases">
        <title>Deinococcus sp. HMF7620 Genome sequencing and assembly.</title>
        <authorList>
            <person name="Kang H."/>
            <person name="Kim H."/>
            <person name="Joh K."/>
        </authorList>
    </citation>
    <scope>NUCLEOTIDE SEQUENCE [LARGE SCALE GENOMIC DNA]</scope>
    <source>
        <strain evidence="1 2">HMF7620</strain>
    </source>
</reference>
<dbReference type="AlphaFoldDB" id="A0A7C9MBK5"/>
<proteinExistence type="predicted"/>
<dbReference type="RefSeq" id="WP_157461420.1">
    <property type="nucleotide sequence ID" value="NZ_WQLB01000045.1"/>
</dbReference>
<name>A0A7C9MBK5_9DEIO</name>
<organism evidence="1 2">
    <name type="scientific">Deinococcus arboris</name>
    <dbReference type="NCBI Taxonomy" id="2682977"/>
    <lineage>
        <taxon>Bacteria</taxon>
        <taxon>Thermotogati</taxon>
        <taxon>Deinococcota</taxon>
        <taxon>Deinococci</taxon>
        <taxon>Deinococcales</taxon>
        <taxon>Deinococcaceae</taxon>
        <taxon>Deinococcus</taxon>
    </lineage>
</organism>
<protein>
    <submittedName>
        <fullName evidence="1">Uncharacterized protein</fullName>
    </submittedName>
</protein>
<dbReference type="Proteomes" id="UP000483286">
    <property type="component" value="Unassembled WGS sequence"/>
</dbReference>
<keyword evidence="2" id="KW-1185">Reference proteome</keyword>
<sequence length="352" mass="39460">MSSRPAPALSAAEHLRQLRKIYGPLSPAFVADELACTLEQAVQHLYGSAAAQHCWVRLGDVASLAGVSAFEVRQWVHRAHLPLLIRGAQPRPAAALLHLADAALLLQDLSWPFAHPTWAFLPRWPVPSHKRGAPAEPVQTTELDWQLARQAAWPMTVERLADAVYGTQRSDRVQQTRRLIRHWEKQGRITCFAKGLYDLVRPALILDPALYGRGVLPKVSTQALRDHHPEVRHWPSFPLAAAWRAYSRFYGSALLPVLARREPTFLEYLTVRQLDPAIDLQLNAQYEVLCQETAFYRLDTAPLVSSADSMTIEVTAENVQAGLVDFKALVAATRQKLQRDFERSQTAAQPQC</sequence>